<keyword evidence="6" id="KW-0560">Oxidoreductase</keyword>
<dbReference type="GO" id="GO:0046452">
    <property type="term" value="P:dihydrofolate metabolic process"/>
    <property type="evidence" value="ECO:0007669"/>
    <property type="project" value="TreeGrafter"/>
</dbReference>
<dbReference type="PROSITE" id="PS00075">
    <property type="entry name" value="DHFR_1"/>
    <property type="match status" value="1"/>
</dbReference>
<sequence>MRSFSIVVAADLANGIGFEGKLPWRLKKDMAFFARITSKIVHSTTCSTRVNACIMGRVTWESIPARFRPLSSRFNVIVTRNPHYLDNKPEKNNPLVALASSFEDALDLVESLQGQSPVEPGSSPSSSVADIQVERIFLIGGAQLYNQGILSKDCSNIFMTRIQAIVKCDTFFPNIDPSQYRLLPRYESHTFLENYLQEPVEAGIITEGEYSYEYTVYHRDSAENSCKDE</sequence>
<comment type="similarity">
    <text evidence="7">Belongs to the dihydrofolate reductase family.</text>
</comment>
<proteinExistence type="inferred from homology"/>
<dbReference type="PANTHER" id="PTHR48069">
    <property type="entry name" value="DIHYDROFOLATE REDUCTASE"/>
    <property type="match status" value="1"/>
</dbReference>
<reference evidence="9" key="1">
    <citation type="journal article" date="2020" name="Fungal Divers.">
        <title>Resolving the Mortierellaceae phylogeny through synthesis of multi-gene phylogenetics and phylogenomics.</title>
        <authorList>
            <person name="Vandepol N."/>
            <person name="Liber J."/>
            <person name="Desiro A."/>
            <person name="Na H."/>
            <person name="Kennedy M."/>
            <person name="Barry K."/>
            <person name="Grigoriev I.V."/>
            <person name="Miller A.N."/>
            <person name="O'Donnell K."/>
            <person name="Stajich J.E."/>
            <person name="Bonito G."/>
        </authorList>
    </citation>
    <scope>NUCLEOTIDE SEQUENCE</scope>
    <source>
        <strain evidence="9">MES-2147</strain>
    </source>
</reference>
<evidence type="ECO:0000256" key="2">
    <source>
        <dbReference type="ARBA" id="ARBA00012856"/>
    </source>
</evidence>
<feature type="domain" description="DHFR" evidence="8">
    <location>
        <begin position="3"/>
        <end position="219"/>
    </location>
</feature>
<comment type="caution">
    <text evidence="9">The sequence shown here is derived from an EMBL/GenBank/DDBJ whole genome shotgun (WGS) entry which is preliminary data.</text>
</comment>
<keyword evidence="5" id="KW-0521">NADP</keyword>
<comment type="pathway">
    <text evidence="1">Cofactor biosynthesis; tetrahydrofolate biosynthesis; 5,6,7,8-tetrahydrofolate from 7,8-dihydrofolate: step 1/1.</text>
</comment>
<dbReference type="PANTHER" id="PTHR48069:SF3">
    <property type="entry name" value="DIHYDROFOLATE REDUCTASE"/>
    <property type="match status" value="1"/>
</dbReference>
<evidence type="ECO:0000313" key="9">
    <source>
        <dbReference type="EMBL" id="KAF9983099.1"/>
    </source>
</evidence>
<name>A0A9P6M9U0_9FUNG</name>
<dbReference type="GO" id="GO:0004146">
    <property type="term" value="F:dihydrofolate reductase activity"/>
    <property type="evidence" value="ECO:0007669"/>
    <property type="project" value="UniProtKB-EC"/>
</dbReference>
<keyword evidence="10" id="KW-1185">Reference proteome</keyword>
<dbReference type="InterPro" id="IPR001796">
    <property type="entry name" value="DHFR_dom"/>
</dbReference>
<dbReference type="InterPro" id="IPR012259">
    <property type="entry name" value="DHFR"/>
</dbReference>
<evidence type="ECO:0000256" key="6">
    <source>
        <dbReference type="ARBA" id="ARBA00023002"/>
    </source>
</evidence>
<keyword evidence="4" id="KW-0554">One-carbon metabolism</keyword>
<dbReference type="EMBL" id="JAAAHW010003513">
    <property type="protein sequence ID" value="KAF9983099.1"/>
    <property type="molecule type" value="Genomic_DNA"/>
</dbReference>
<gene>
    <name evidence="9" type="ORF">BGZ65_002179</name>
</gene>
<evidence type="ECO:0000313" key="10">
    <source>
        <dbReference type="Proteomes" id="UP000749646"/>
    </source>
</evidence>
<accession>A0A9P6M9U0</accession>
<dbReference type="EC" id="1.5.1.3" evidence="2"/>
<dbReference type="OrthoDB" id="414698at2759"/>
<dbReference type="PRINTS" id="PR00070">
    <property type="entry name" value="DHFR"/>
</dbReference>
<dbReference type="AlphaFoldDB" id="A0A9P6M9U0"/>
<organism evidence="9 10">
    <name type="scientific">Modicella reniformis</name>
    <dbReference type="NCBI Taxonomy" id="1440133"/>
    <lineage>
        <taxon>Eukaryota</taxon>
        <taxon>Fungi</taxon>
        <taxon>Fungi incertae sedis</taxon>
        <taxon>Mucoromycota</taxon>
        <taxon>Mortierellomycotina</taxon>
        <taxon>Mortierellomycetes</taxon>
        <taxon>Mortierellales</taxon>
        <taxon>Mortierellaceae</taxon>
        <taxon>Modicella</taxon>
    </lineage>
</organism>
<dbReference type="GO" id="GO:0046655">
    <property type="term" value="P:folic acid metabolic process"/>
    <property type="evidence" value="ECO:0007669"/>
    <property type="project" value="TreeGrafter"/>
</dbReference>
<evidence type="ECO:0000256" key="3">
    <source>
        <dbReference type="ARBA" id="ARBA00018886"/>
    </source>
</evidence>
<dbReference type="InterPro" id="IPR024072">
    <property type="entry name" value="DHFR-like_dom_sf"/>
</dbReference>
<evidence type="ECO:0000256" key="4">
    <source>
        <dbReference type="ARBA" id="ARBA00022563"/>
    </source>
</evidence>
<protein>
    <recommendedName>
        <fullName evidence="3">Dihydrofolate reductase</fullName>
        <ecNumber evidence="2">1.5.1.3</ecNumber>
    </recommendedName>
</protein>
<dbReference type="Pfam" id="PF00186">
    <property type="entry name" value="DHFR_1"/>
    <property type="match status" value="1"/>
</dbReference>
<evidence type="ECO:0000256" key="1">
    <source>
        <dbReference type="ARBA" id="ARBA00004903"/>
    </source>
</evidence>
<evidence type="ECO:0000256" key="7">
    <source>
        <dbReference type="RuleBase" id="RU004474"/>
    </source>
</evidence>
<dbReference type="InterPro" id="IPR017925">
    <property type="entry name" value="DHFR_CS"/>
</dbReference>
<dbReference type="GO" id="GO:0006730">
    <property type="term" value="P:one-carbon metabolic process"/>
    <property type="evidence" value="ECO:0007669"/>
    <property type="project" value="UniProtKB-KW"/>
</dbReference>
<dbReference type="Gene3D" id="3.40.430.10">
    <property type="entry name" value="Dihydrofolate Reductase, subunit A"/>
    <property type="match status" value="1"/>
</dbReference>
<evidence type="ECO:0000256" key="5">
    <source>
        <dbReference type="ARBA" id="ARBA00022857"/>
    </source>
</evidence>
<dbReference type="SUPFAM" id="SSF53597">
    <property type="entry name" value="Dihydrofolate reductase-like"/>
    <property type="match status" value="1"/>
</dbReference>
<dbReference type="PROSITE" id="PS51330">
    <property type="entry name" value="DHFR_2"/>
    <property type="match status" value="1"/>
</dbReference>
<dbReference type="GO" id="GO:0046654">
    <property type="term" value="P:tetrahydrofolate biosynthetic process"/>
    <property type="evidence" value="ECO:0007669"/>
    <property type="project" value="InterPro"/>
</dbReference>
<dbReference type="CDD" id="cd00209">
    <property type="entry name" value="DHFR"/>
    <property type="match status" value="1"/>
</dbReference>
<dbReference type="GO" id="GO:0005739">
    <property type="term" value="C:mitochondrion"/>
    <property type="evidence" value="ECO:0007669"/>
    <property type="project" value="TreeGrafter"/>
</dbReference>
<dbReference type="Proteomes" id="UP000749646">
    <property type="component" value="Unassembled WGS sequence"/>
</dbReference>
<evidence type="ECO:0000259" key="8">
    <source>
        <dbReference type="PROSITE" id="PS51330"/>
    </source>
</evidence>
<dbReference type="GO" id="GO:0050661">
    <property type="term" value="F:NADP binding"/>
    <property type="evidence" value="ECO:0007669"/>
    <property type="project" value="InterPro"/>
</dbReference>